<feature type="domain" description="NACHT" evidence="5">
    <location>
        <begin position="81"/>
        <end position="237"/>
    </location>
</feature>
<name>A0A9N9YNH9_9HYPO</name>
<proteinExistence type="predicted"/>
<dbReference type="Proteomes" id="UP000696573">
    <property type="component" value="Unassembled WGS sequence"/>
</dbReference>
<dbReference type="InterPro" id="IPR020472">
    <property type="entry name" value="WD40_PAC1"/>
</dbReference>
<dbReference type="OrthoDB" id="538223at2759"/>
<keyword evidence="2" id="KW-0677">Repeat</keyword>
<keyword evidence="1 3" id="KW-0853">WD repeat</keyword>
<dbReference type="SMART" id="SM00320">
    <property type="entry name" value="WD40"/>
    <property type="match status" value="6"/>
</dbReference>
<dbReference type="SUPFAM" id="SSF52540">
    <property type="entry name" value="P-loop containing nucleoside triphosphate hydrolases"/>
    <property type="match status" value="1"/>
</dbReference>
<accession>A0A9N9YNH9</accession>
<protein>
    <recommendedName>
        <fullName evidence="5">NACHT domain-containing protein</fullName>
    </recommendedName>
</protein>
<evidence type="ECO:0000313" key="7">
    <source>
        <dbReference type="Proteomes" id="UP000696573"/>
    </source>
</evidence>
<dbReference type="Pfam" id="PF24883">
    <property type="entry name" value="NPHP3_N"/>
    <property type="match status" value="1"/>
</dbReference>
<feature type="compositionally biased region" description="Basic and acidic residues" evidence="4">
    <location>
        <begin position="903"/>
        <end position="922"/>
    </location>
</feature>
<gene>
    <name evidence="6" type="ORF">CRHIZ90672A_00006946</name>
</gene>
<dbReference type="Gene3D" id="2.130.10.10">
    <property type="entry name" value="YVTN repeat-like/Quinoprotein amine dehydrogenase"/>
    <property type="match status" value="3"/>
</dbReference>
<feature type="region of interest" description="Disordered" evidence="4">
    <location>
        <begin position="896"/>
        <end position="922"/>
    </location>
</feature>
<dbReference type="InterPro" id="IPR027417">
    <property type="entry name" value="P-loop_NTPase"/>
</dbReference>
<dbReference type="InterPro" id="IPR019775">
    <property type="entry name" value="WD40_repeat_CS"/>
</dbReference>
<dbReference type="Gene3D" id="3.40.50.300">
    <property type="entry name" value="P-loop containing nucleotide triphosphate hydrolases"/>
    <property type="match status" value="1"/>
</dbReference>
<dbReference type="PROSITE" id="PS50837">
    <property type="entry name" value="NACHT"/>
    <property type="match status" value="1"/>
</dbReference>
<organism evidence="6 7">
    <name type="scientific">Clonostachys rhizophaga</name>
    <dbReference type="NCBI Taxonomy" id="160324"/>
    <lineage>
        <taxon>Eukaryota</taxon>
        <taxon>Fungi</taxon>
        <taxon>Dikarya</taxon>
        <taxon>Ascomycota</taxon>
        <taxon>Pezizomycotina</taxon>
        <taxon>Sordariomycetes</taxon>
        <taxon>Hypocreomycetidae</taxon>
        <taxon>Hypocreales</taxon>
        <taxon>Bionectriaceae</taxon>
        <taxon>Clonostachys</taxon>
    </lineage>
</organism>
<dbReference type="InterPro" id="IPR001680">
    <property type="entry name" value="WD40_rpt"/>
</dbReference>
<dbReference type="InterPro" id="IPR007111">
    <property type="entry name" value="NACHT_NTPase"/>
</dbReference>
<reference evidence="6" key="1">
    <citation type="submission" date="2021-10" db="EMBL/GenBank/DDBJ databases">
        <authorList>
            <person name="Piombo E."/>
        </authorList>
    </citation>
    <scope>NUCLEOTIDE SEQUENCE</scope>
</reference>
<evidence type="ECO:0000256" key="4">
    <source>
        <dbReference type="SAM" id="MobiDB-lite"/>
    </source>
</evidence>
<dbReference type="PANTHER" id="PTHR19879">
    <property type="entry name" value="TRANSCRIPTION INITIATION FACTOR TFIID"/>
    <property type="match status" value="1"/>
</dbReference>
<dbReference type="InterPro" id="IPR015943">
    <property type="entry name" value="WD40/YVTN_repeat-like_dom_sf"/>
</dbReference>
<keyword evidence="7" id="KW-1185">Reference proteome</keyword>
<dbReference type="PROSITE" id="PS00678">
    <property type="entry name" value="WD_REPEATS_1"/>
    <property type="match status" value="2"/>
</dbReference>
<sequence>MNGWDMKLEAVETAVKDQTKAFQQYHQDKTDKKCLVDLRIINPSTQKKTIENAKGGLLKGVYEWILGHPEYQRFRNDDTNRLLWVKGDPGKGKTMLLCGIINDLEYKSSISVLYFFCEATQNNSLRCATVVLCTLIWRLCTSRPHLVSHVRKKYDTEGKDSFEDSAALFTLEEIMADILQDPGCSTLTFVIDALDECTEDIMLDLIRIIITFSNSFEAKWIVSSRNWPMIEEQFQLAEKVKVSLELNRASVSHAVNLFIDYKVSQLAKLKRYDLSTKVDVLDFLRRKANDTFLWVALVCTELSKPKVRSWNTMQLLSSIPAGLEKLYVRMLEQVFSSINSTLCKQLLATVSIAARPLSFRELPAFIHELEPFSNEQIEEFIGECGSFLCARANNVYFVHQSAQDFLVGPEGRVFRSTIQGHHLEIFRQSITAMQALKRNMYEVSSPGKLIEEISLDKNSPFYSIKYCCLHWVDYLELAGHERQAQDDDLARTFFTTKVLCWMEALCFHGYATEGISMIQKLGSIANSDELKNLSEDLHRFWLTFRAVLEVAPLQLYGSALLFAPASSLIRNLHESSTYPWVTLKQSTPQDPSERWGLCVSTLEAKGLRSFALSTDGQHLIYSHELFRGGSSLMLWDSRSNSYKHSVRTIDKTSSVAISFDGRHVAAACTKCFLPENVIELRNSDLSLSDTRLKEEKDDQVCSVAFSPDGRHIAAGLWTGFVLVWDLTTGAVVHRLAVDCGVVSSIAYSADGKQLAGTGEYTTVWDLVSGRCLFSTDYCTAEAVFLPGSKLVTANHTDILIWDTEKGGHSQRLLRETDEVCAIASLDLPGLLLASALSNGTVRLWDQAGNCVQSLLGHAGPVKSLSFSPEKCILASASKDDTIRLWDITTVVEMSQTPQQVARNESRHDNSTERDSQSHSDQVRAVDFSPDGKWLASAAADRTVKIWDITSFSCVRTWTTKFPLDSDVALLQFSHDGRRLLLAPESDKNTYSTWIWDMTSLEPSQGFSFNDDKKNDVDQFSSGLSPGGRLISLFKDGTTRVVDLETMEMLQHFQFSPLTERFPLKSLLLKPTFSSDGRILVLASGSLARAYKISTGEDLWSIRMAGAISNLEIALSRDSTLFAVFSDQHVYAWKVNTLPPQRLCKFYFVGKGEDIYFPTIEGKLAINRRWLVFYESSSINTYDLETLTHQQIRNGGIITSVSFDTLDENCFHTNLGSWTIDEKGYVKSVGCRFSVDRAWITRDSQRLLWLPPQYRGVAASVRGDTVALGSASGSVAVLHFNM</sequence>
<dbReference type="SUPFAM" id="SSF50969">
    <property type="entry name" value="YVTN repeat-like/Quinoprotein amine dehydrogenase"/>
    <property type="match status" value="1"/>
</dbReference>
<evidence type="ECO:0000259" key="5">
    <source>
        <dbReference type="PROSITE" id="PS50837"/>
    </source>
</evidence>
<dbReference type="PRINTS" id="PR00320">
    <property type="entry name" value="GPROTEINBRPT"/>
</dbReference>
<dbReference type="SUPFAM" id="SSF63829">
    <property type="entry name" value="Calcium-dependent phosphotriesterase"/>
    <property type="match status" value="1"/>
</dbReference>
<evidence type="ECO:0000256" key="1">
    <source>
        <dbReference type="ARBA" id="ARBA00022574"/>
    </source>
</evidence>
<feature type="repeat" description="WD" evidence="3">
    <location>
        <begin position="915"/>
        <end position="956"/>
    </location>
</feature>
<dbReference type="PANTHER" id="PTHR19879:SF9">
    <property type="entry name" value="TRANSCRIPTION INITIATION FACTOR TFIID SUBUNIT 5"/>
    <property type="match status" value="1"/>
</dbReference>
<dbReference type="Pfam" id="PF00400">
    <property type="entry name" value="WD40"/>
    <property type="match status" value="3"/>
</dbReference>
<evidence type="ECO:0000313" key="6">
    <source>
        <dbReference type="EMBL" id="CAH0034085.1"/>
    </source>
</evidence>
<dbReference type="InterPro" id="IPR011047">
    <property type="entry name" value="Quinoprotein_ADH-like_sf"/>
</dbReference>
<feature type="repeat" description="WD" evidence="3">
    <location>
        <begin position="854"/>
        <end position="895"/>
    </location>
</feature>
<dbReference type="InterPro" id="IPR056884">
    <property type="entry name" value="NPHP3-like_N"/>
</dbReference>
<dbReference type="EMBL" id="CABFNQ020000748">
    <property type="protein sequence ID" value="CAH0034085.1"/>
    <property type="molecule type" value="Genomic_DNA"/>
</dbReference>
<evidence type="ECO:0000256" key="2">
    <source>
        <dbReference type="ARBA" id="ARBA00022737"/>
    </source>
</evidence>
<comment type="caution">
    <text evidence="6">The sequence shown here is derived from an EMBL/GenBank/DDBJ whole genome shotgun (WGS) entry which is preliminary data.</text>
</comment>
<feature type="repeat" description="WD" evidence="3">
    <location>
        <begin position="693"/>
        <end position="734"/>
    </location>
</feature>
<dbReference type="SUPFAM" id="SSF50998">
    <property type="entry name" value="Quinoprotein alcohol dehydrogenase-like"/>
    <property type="match status" value="1"/>
</dbReference>
<dbReference type="CDD" id="cd00200">
    <property type="entry name" value="WD40"/>
    <property type="match status" value="1"/>
</dbReference>
<dbReference type="InterPro" id="IPR011044">
    <property type="entry name" value="Quino_amine_DH_bsu"/>
</dbReference>
<dbReference type="PROSITE" id="PS50082">
    <property type="entry name" value="WD_REPEATS_2"/>
    <property type="match status" value="3"/>
</dbReference>
<evidence type="ECO:0000256" key="3">
    <source>
        <dbReference type="PROSITE-ProRule" id="PRU00221"/>
    </source>
</evidence>
<dbReference type="PROSITE" id="PS50294">
    <property type="entry name" value="WD_REPEATS_REGION"/>
    <property type="match status" value="2"/>
</dbReference>